<dbReference type="RefSeq" id="WP_115809731.1">
    <property type="nucleotide sequence ID" value="NZ_QUNI01000001.1"/>
</dbReference>
<dbReference type="InterPro" id="IPR018201">
    <property type="entry name" value="Ketoacyl_synth_AS"/>
</dbReference>
<dbReference type="GO" id="GO:0004315">
    <property type="term" value="F:3-oxoacyl-[acyl-carrier-protein] synthase activity"/>
    <property type="evidence" value="ECO:0007669"/>
    <property type="project" value="InterPro"/>
</dbReference>
<dbReference type="InterPro" id="IPR009081">
    <property type="entry name" value="PP-bd_ACP"/>
</dbReference>
<dbReference type="Gene3D" id="3.30.70.250">
    <property type="entry name" value="Malonyl-CoA ACP transacylase, ACP-binding"/>
    <property type="match status" value="1"/>
</dbReference>
<gene>
    <name evidence="6" type="ORF">C8P67_101358</name>
</gene>
<evidence type="ECO:0000256" key="3">
    <source>
        <dbReference type="ARBA" id="ARBA00022679"/>
    </source>
</evidence>
<dbReference type="PROSITE" id="PS52004">
    <property type="entry name" value="KS3_2"/>
    <property type="match status" value="1"/>
</dbReference>
<dbReference type="Pfam" id="PF00550">
    <property type="entry name" value="PP-binding"/>
    <property type="match status" value="2"/>
</dbReference>
<dbReference type="GO" id="GO:0006633">
    <property type="term" value="P:fatty acid biosynthetic process"/>
    <property type="evidence" value="ECO:0007669"/>
    <property type="project" value="InterPro"/>
</dbReference>
<dbReference type="NCBIfam" id="TIGR01733">
    <property type="entry name" value="AA-adenyl-dom"/>
    <property type="match status" value="1"/>
</dbReference>
<dbReference type="EMBL" id="QUNI01000001">
    <property type="protein sequence ID" value="REH01874.1"/>
    <property type="molecule type" value="Genomic_DNA"/>
</dbReference>
<name>A0A3E0EVL1_9FLAO</name>
<evidence type="ECO:0000256" key="1">
    <source>
        <dbReference type="ARBA" id="ARBA00022450"/>
    </source>
</evidence>
<dbReference type="GO" id="GO:0004312">
    <property type="term" value="F:fatty acid synthase activity"/>
    <property type="evidence" value="ECO:0007669"/>
    <property type="project" value="TreeGrafter"/>
</dbReference>
<dbReference type="InterPro" id="IPR020841">
    <property type="entry name" value="PKS_Beta-ketoAc_synthase_dom"/>
</dbReference>
<dbReference type="InterPro" id="IPR000873">
    <property type="entry name" value="AMP-dep_synth/lig_dom"/>
</dbReference>
<dbReference type="Pfam" id="PF00501">
    <property type="entry name" value="AMP-binding"/>
    <property type="match status" value="1"/>
</dbReference>
<organism evidence="6 7">
    <name type="scientific">Flavobacterium aquicola</name>
    <dbReference type="NCBI Taxonomy" id="1682742"/>
    <lineage>
        <taxon>Bacteria</taxon>
        <taxon>Pseudomonadati</taxon>
        <taxon>Bacteroidota</taxon>
        <taxon>Flavobacteriia</taxon>
        <taxon>Flavobacteriales</taxon>
        <taxon>Flavobacteriaceae</taxon>
        <taxon>Flavobacterium</taxon>
    </lineage>
</organism>
<reference evidence="6 7" key="1">
    <citation type="submission" date="2018-08" db="EMBL/GenBank/DDBJ databases">
        <title>Genomic Encyclopedia of Archaeal and Bacterial Type Strains, Phase II (KMG-II): from individual species to whole genera.</title>
        <authorList>
            <person name="Goeker M."/>
        </authorList>
    </citation>
    <scope>NUCLEOTIDE SEQUENCE [LARGE SCALE GENOMIC DNA]</scope>
    <source>
        <strain evidence="6 7">DSM 100880</strain>
    </source>
</reference>
<keyword evidence="1" id="KW-0596">Phosphopantetheine</keyword>
<dbReference type="Gene3D" id="3.30.70.3290">
    <property type="match status" value="1"/>
</dbReference>
<feature type="domain" description="Carrier" evidence="4">
    <location>
        <begin position="1532"/>
        <end position="1607"/>
    </location>
</feature>
<dbReference type="Gene3D" id="3.40.366.10">
    <property type="entry name" value="Malonyl-Coenzyme A Acyl Carrier Protein, domain 2"/>
    <property type="match status" value="1"/>
</dbReference>
<proteinExistence type="predicted"/>
<dbReference type="CDD" id="cd00833">
    <property type="entry name" value="PKS"/>
    <property type="match status" value="1"/>
</dbReference>
<accession>A0A3E0EVL1</accession>
<dbReference type="PROSITE" id="PS50075">
    <property type="entry name" value="CARRIER"/>
    <property type="match status" value="2"/>
</dbReference>
<dbReference type="CDD" id="cd05930">
    <property type="entry name" value="A_NRPS"/>
    <property type="match status" value="1"/>
</dbReference>
<dbReference type="InterPro" id="IPR032821">
    <property type="entry name" value="PKS_assoc"/>
</dbReference>
<dbReference type="Gene3D" id="2.30.38.10">
    <property type="entry name" value="Luciferase, Domain 3"/>
    <property type="match status" value="1"/>
</dbReference>
<dbReference type="SMART" id="SM00827">
    <property type="entry name" value="PKS_AT"/>
    <property type="match status" value="1"/>
</dbReference>
<comment type="caution">
    <text evidence="6">The sequence shown here is derived from an EMBL/GenBank/DDBJ whole genome shotgun (WGS) entry which is preliminary data.</text>
</comment>
<dbReference type="SUPFAM" id="SSF56801">
    <property type="entry name" value="Acetyl-CoA synthetase-like"/>
    <property type="match status" value="1"/>
</dbReference>
<dbReference type="InterPro" id="IPR006162">
    <property type="entry name" value="Ppantetheine_attach_site"/>
</dbReference>
<evidence type="ECO:0000313" key="6">
    <source>
        <dbReference type="EMBL" id="REH01874.1"/>
    </source>
</evidence>
<evidence type="ECO:0000256" key="2">
    <source>
        <dbReference type="ARBA" id="ARBA00022553"/>
    </source>
</evidence>
<dbReference type="PANTHER" id="PTHR43775:SF51">
    <property type="entry name" value="INACTIVE PHENOLPHTHIOCEROL SYNTHESIS POLYKETIDE SYNTHASE TYPE I PKS1-RELATED"/>
    <property type="match status" value="1"/>
</dbReference>
<keyword evidence="3" id="KW-0808">Transferase</keyword>
<dbReference type="InterPro" id="IPR016039">
    <property type="entry name" value="Thiolase-like"/>
</dbReference>
<dbReference type="Pfam" id="PF02801">
    <property type="entry name" value="Ketoacyl-synt_C"/>
    <property type="match status" value="1"/>
</dbReference>
<protein>
    <submittedName>
        <fullName evidence="6">Amino acid adenylation domain-containing protein</fullName>
    </submittedName>
</protein>
<dbReference type="InterPro" id="IPR020806">
    <property type="entry name" value="PKS_PP-bd"/>
</dbReference>
<dbReference type="SUPFAM" id="SSF47336">
    <property type="entry name" value="ACP-like"/>
    <property type="match status" value="2"/>
</dbReference>
<dbReference type="GO" id="GO:0031177">
    <property type="term" value="F:phosphopantetheine binding"/>
    <property type="evidence" value="ECO:0007669"/>
    <property type="project" value="InterPro"/>
</dbReference>
<dbReference type="PANTHER" id="PTHR43775">
    <property type="entry name" value="FATTY ACID SYNTHASE"/>
    <property type="match status" value="1"/>
</dbReference>
<feature type="domain" description="Carrier" evidence="4">
    <location>
        <begin position="523"/>
        <end position="598"/>
    </location>
</feature>
<feature type="domain" description="Ketosynthase family 3 (KS3)" evidence="5">
    <location>
        <begin position="615"/>
        <end position="1039"/>
    </location>
</feature>
<dbReference type="PROSITE" id="PS00606">
    <property type="entry name" value="KS3_1"/>
    <property type="match status" value="1"/>
</dbReference>
<dbReference type="Gene3D" id="3.30.300.30">
    <property type="match status" value="1"/>
</dbReference>
<dbReference type="SMART" id="SM00823">
    <property type="entry name" value="PKS_PP"/>
    <property type="match status" value="2"/>
</dbReference>
<dbReference type="Pfam" id="PF00698">
    <property type="entry name" value="Acyl_transf_1"/>
    <property type="match status" value="1"/>
</dbReference>
<dbReference type="Proteomes" id="UP000257136">
    <property type="component" value="Unassembled WGS sequence"/>
</dbReference>
<dbReference type="SUPFAM" id="SSF55048">
    <property type="entry name" value="Probable ACP-binding domain of malonyl-CoA ACP transacylase"/>
    <property type="match status" value="1"/>
</dbReference>
<dbReference type="InterPro" id="IPR014043">
    <property type="entry name" value="Acyl_transferase_dom"/>
</dbReference>
<dbReference type="InterPro" id="IPR014031">
    <property type="entry name" value="Ketoacyl_synth_C"/>
</dbReference>
<evidence type="ECO:0000259" key="4">
    <source>
        <dbReference type="PROSITE" id="PS50075"/>
    </source>
</evidence>
<dbReference type="InterPro" id="IPR001227">
    <property type="entry name" value="Ac_transferase_dom_sf"/>
</dbReference>
<dbReference type="InterPro" id="IPR016035">
    <property type="entry name" value="Acyl_Trfase/lysoPLipase"/>
</dbReference>
<keyword evidence="7" id="KW-1185">Reference proteome</keyword>
<dbReference type="InterPro" id="IPR036736">
    <property type="entry name" value="ACP-like_sf"/>
</dbReference>
<keyword evidence="2" id="KW-0597">Phosphoprotein</keyword>
<dbReference type="SUPFAM" id="SSF53901">
    <property type="entry name" value="Thiolase-like"/>
    <property type="match status" value="1"/>
</dbReference>
<dbReference type="InterPro" id="IPR020845">
    <property type="entry name" value="AMP-binding_CS"/>
</dbReference>
<dbReference type="SMART" id="SM00825">
    <property type="entry name" value="PKS_KS"/>
    <property type="match status" value="1"/>
</dbReference>
<dbReference type="PROSITE" id="PS00455">
    <property type="entry name" value="AMP_BINDING"/>
    <property type="match status" value="1"/>
</dbReference>
<evidence type="ECO:0000313" key="7">
    <source>
        <dbReference type="Proteomes" id="UP000257136"/>
    </source>
</evidence>
<dbReference type="InterPro" id="IPR014030">
    <property type="entry name" value="Ketoacyl_synth_N"/>
</dbReference>
<dbReference type="InterPro" id="IPR010071">
    <property type="entry name" value="AA_adenyl_dom"/>
</dbReference>
<dbReference type="InterPro" id="IPR045851">
    <property type="entry name" value="AMP-bd_C_sf"/>
</dbReference>
<dbReference type="InterPro" id="IPR050091">
    <property type="entry name" value="PKS_NRPS_Biosynth_Enz"/>
</dbReference>
<dbReference type="SUPFAM" id="SSF52151">
    <property type="entry name" value="FabD/lysophospholipase-like"/>
    <property type="match status" value="1"/>
</dbReference>
<dbReference type="PROSITE" id="PS00012">
    <property type="entry name" value="PHOSPHOPANTETHEINE"/>
    <property type="match status" value="1"/>
</dbReference>
<evidence type="ECO:0000259" key="5">
    <source>
        <dbReference type="PROSITE" id="PS52004"/>
    </source>
</evidence>
<dbReference type="Gene3D" id="3.40.47.10">
    <property type="match status" value="1"/>
</dbReference>
<dbReference type="InterPro" id="IPR016036">
    <property type="entry name" value="Malonyl_transacylase_ACP-bd"/>
</dbReference>
<sequence length="1773" mass="196204">MKRTDNNSLYNEISWTKMSYPKSTLHELFAEQAALSPNSIATEFENKKFTYGELDKVINQMANYFLDQGLRPGQIVAVSLDRTPELLVIIYAILQCGAIYLPLDTEYPEKRIKNVISDSEASFFISRFSEVIPQNIKFIDIELLFKEINNFSSAPLKIKTSPESIAYIIYTSGSTGQPKGVQISHSNVVNFSYSMKKTMGINEKDRFLSVTSISFDPMVFDVFVSLLLGSRVVFIDRELIKDGGLLLEKIIENKITVIAGTPSLWQILLDSGWKTQLHLKAITGGEVLHKSLADRLLSKSSELWNLYGPTETTVASFVSKISKDDEIVTIGKPIDNTFAYLLDNNKMPVDFGEVGEIAIGGDGVSSGYLKQKELTDKQFIKNTFNDNAFNKLYLTGDLGKLLPNGDLQYVGRFDQQVKIRGHRIELGEIEKAIASLSNIKTTVVLVNKDFGEPRLVAYLESIGDNQDSSEVSRNLKIILPDYMIPSTFMWVDKFPITKNGKIDKEKLPKPEYIRLDSAPIFRKPRTKLEKDIEEIWKEQLRLPLIGIDDNFFEIGGTSILTQRVATSLKEHLGQPIAVTKIYQYPTIAALSEYLEEDNKSTNLSGFEKPKEDRKSSDVAIIGMAGRFPGAQSIDELWDVLREGKETTSFFKSEEIDPSISESLRNDPLYVKARGILPSAKTFDAEFFGINPKVAEAMDPQQRIFLEIAWEALESAGHLPKHYKGSIGVYAGTGTNTYFRNNIFPNKDLLDQVGAAQLEMVNEKDYISSRVSYHLNLKGPAVSIHSACSTSLLAIAQAVEAIRNGHCDTALAGGSSVTAPIFSGNLYQEGSMLSSDGHCRAFDASAKGTVFSDGAGVVLLKSLDAAQKDGDKIYGLIKGIGINNDGGNKGSFTAPSTEGQAGAIMKAIQDAQVSPDSISYVETHGTATPLGDPIEIEGLKMAFGKQSKKSFCAIGSVKSNMGHLTAAAGVAGLIKTILAMNNKLIPPSLGFEKPNPVIDFENSPFFVNSKLRNWHTDGPLRAGVSSFGVGGTNVHLVVEEYPFEQKKASPVRPLQLLMWSAKNQNSLLGYENALNDFIDASKNTALADIAYSLNVTREDFSHRSFLVTDSANDTSEKLISQKAKNIKSSIVKVVPSEMGFLFPGQGAQYLQMGKTLYDNEKVYREAVDKCAELLMEDLKLDIRDIIYPEINSSHAEELLKDTRLTQPALFVTEYALSQLWMSWGIKPTFLCGHSIGEFVAAHLAGIMNLQDVLHIVAVRGRLISELPGGAMLAVRVPVERLYELLPDTLSVAAINSNQFCVVSGTKQDIDSFNQNLDSLDVPNKILLTSHAFHSFMMDPILDSFKDELEKIKLNIPRLPIISTVTGTWLTDIEATQSIYWVNHLKNTVRFADAMDTAFELDDYILLEVGPGQTLTTLARQQAVGKVISAFPSLTFPKEDNENEYSTLLNALGELWIRGISPDWNSFYNQQQRQKVNLPSYVFDRKPCWVEPLSIIETTVIRKEVISDVPLISNASLDSIPKDNTIKKHDSRKDSVLFKISDIIKNASGISYESDAVSNTFLELGLDSLSLTQLSARLKKEFNLPITFRQLNEGLTSPSLLADYIDSNLPEENLADFVEGNEMIPSKTDASNILAETVQSESNQNQISLELIAQQIQLLNQKLGQLQNYQDTSLNGTASVDSTNAASLDSIKLHNGNGKRIKTNGALKLENPFDISKINGQQLVENNISEKKYIIMADEPPVPGSKLGRDEYGNPAWFIEDSNQKGKFVKVKLLE</sequence>
<dbReference type="Gene3D" id="1.10.1200.10">
    <property type="entry name" value="ACP-like"/>
    <property type="match status" value="2"/>
</dbReference>
<dbReference type="Gene3D" id="3.40.50.980">
    <property type="match status" value="2"/>
</dbReference>
<dbReference type="OrthoDB" id="9778690at2"/>
<dbReference type="Pfam" id="PF00109">
    <property type="entry name" value="ketoacyl-synt"/>
    <property type="match status" value="1"/>
</dbReference>
<dbReference type="Pfam" id="PF16197">
    <property type="entry name" value="KAsynt_C_assoc"/>
    <property type="match status" value="1"/>
</dbReference>